<evidence type="ECO:0000259" key="5">
    <source>
        <dbReference type="Pfam" id="PF01022"/>
    </source>
</evidence>
<proteinExistence type="predicted"/>
<dbReference type="Proteomes" id="UP000290218">
    <property type="component" value="Unassembled WGS sequence"/>
</dbReference>
<dbReference type="InterPro" id="IPR052362">
    <property type="entry name" value="HTH-GbsR_regulator"/>
</dbReference>
<comment type="caution">
    <text evidence="6">The sequence shown here is derived from an EMBL/GenBank/DDBJ whole genome shotgun (WGS) entry which is preliminary data.</text>
</comment>
<dbReference type="PANTHER" id="PTHR38465">
    <property type="entry name" value="HTH-TYPE TRANSCRIPTIONAL REGULATOR MJ1563-RELATED"/>
    <property type="match status" value="1"/>
</dbReference>
<keyword evidence="3" id="KW-0804">Transcription</keyword>
<evidence type="ECO:0000313" key="7">
    <source>
        <dbReference type="Proteomes" id="UP000290218"/>
    </source>
</evidence>
<accession>A0A4Q1C9L1</accession>
<protein>
    <submittedName>
        <fullName evidence="6">ArsR family transcriptional regulator</fullName>
    </submittedName>
</protein>
<dbReference type="GO" id="GO:0003677">
    <property type="term" value="F:DNA binding"/>
    <property type="evidence" value="ECO:0007669"/>
    <property type="project" value="UniProtKB-KW"/>
</dbReference>
<dbReference type="SUPFAM" id="SSF46785">
    <property type="entry name" value="Winged helix' DNA-binding domain"/>
    <property type="match status" value="1"/>
</dbReference>
<keyword evidence="2" id="KW-0238">DNA-binding</keyword>
<dbReference type="InterPro" id="IPR036388">
    <property type="entry name" value="WH-like_DNA-bd_sf"/>
</dbReference>
<feature type="domain" description="HTH arsR-type" evidence="5">
    <location>
        <begin position="162"/>
        <end position="194"/>
    </location>
</feature>
<dbReference type="EMBL" id="SDHX01000001">
    <property type="protein sequence ID" value="RXK55707.1"/>
    <property type="molecule type" value="Genomic_DNA"/>
</dbReference>
<dbReference type="AlphaFoldDB" id="A0A4Q1C9L1"/>
<evidence type="ECO:0000256" key="1">
    <source>
        <dbReference type="ARBA" id="ARBA00023015"/>
    </source>
</evidence>
<dbReference type="Gene3D" id="1.10.10.10">
    <property type="entry name" value="Winged helix-like DNA-binding domain superfamily/Winged helix DNA-binding domain"/>
    <property type="match status" value="1"/>
</dbReference>
<evidence type="ECO:0000313" key="6">
    <source>
        <dbReference type="EMBL" id="RXK55707.1"/>
    </source>
</evidence>
<dbReference type="Pfam" id="PF01022">
    <property type="entry name" value="HTH_5"/>
    <property type="match status" value="1"/>
</dbReference>
<gene>
    <name evidence="6" type="ORF">ESB00_07440</name>
</gene>
<sequence length="286" mass="32094">MQIISQGIAPGRLNHRSNGSNRDYRARRLRRTQWEECRTPNFLRQNAECGRRGLQLKLLPTFWTNVQERRTNTCRASMMEQCPTSTGARSAPWPMVQIFLNKKRREVQLAGLKTSPTVAEAKAESDPAFEQECVALFASFLHVLGAPNSVGAIYGLLFASPEPLCFAEIVAKLGMSKGSVSQGLAFLRQSGAVKTVNRGPMDGGRREYFEPELGLRRLASGLIKEKIQPLAKETKGAVARLKQHAQNSRGGRSDFQMDRIKQLEIWHKQLGRVLPVVRTMLNIPRQ</sequence>
<name>A0A4Q1C9L1_9BACT</name>
<dbReference type="GO" id="GO:0003700">
    <property type="term" value="F:DNA-binding transcription factor activity"/>
    <property type="evidence" value="ECO:0007669"/>
    <property type="project" value="InterPro"/>
</dbReference>
<keyword evidence="7" id="KW-1185">Reference proteome</keyword>
<evidence type="ECO:0000256" key="3">
    <source>
        <dbReference type="ARBA" id="ARBA00023163"/>
    </source>
</evidence>
<dbReference type="InterPro" id="IPR036390">
    <property type="entry name" value="WH_DNA-bd_sf"/>
</dbReference>
<dbReference type="InterPro" id="IPR001845">
    <property type="entry name" value="HTH_ArsR_DNA-bd_dom"/>
</dbReference>
<keyword evidence="1" id="KW-0805">Transcription regulation</keyword>
<dbReference type="OrthoDB" id="9791954at2"/>
<dbReference type="PANTHER" id="PTHR38465:SF1">
    <property type="entry name" value="HTH-TYPE TRANSCRIPTIONAL REGULATOR MJ1563-RELATED"/>
    <property type="match status" value="1"/>
</dbReference>
<organism evidence="6 7">
    <name type="scientific">Oleiharenicola lentus</name>
    <dbReference type="NCBI Taxonomy" id="2508720"/>
    <lineage>
        <taxon>Bacteria</taxon>
        <taxon>Pseudomonadati</taxon>
        <taxon>Verrucomicrobiota</taxon>
        <taxon>Opitutia</taxon>
        <taxon>Opitutales</taxon>
        <taxon>Opitutaceae</taxon>
        <taxon>Oleiharenicola</taxon>
    </lineage>
</organism>
<reference evidence="6 7" key="1">
    <citation type="submission" date="2019-01" db="EMBL/GenBank/DDBJ databases">
        <title>Lacunisphaera sp. strain TWA-58.</title>
        <authorList>
            <person name="Chen W.-M."/>
        </authorList>
    </citation>
    <scope>NUCLEOTIDE SEQUENCE [LARGE SCALE GENOMIC DNA]</scope>
    <source>
        <strain evidence="6 7">TWA-58</strain>
    </source>
</reference>
<evidence type="ECO:0000256" key="2">
    <source>
        <dbReference type="ARBA" id="ARBA00023125"/>
    </source>
</evidence>
<evidence type="ECO:0000256" key="4">
    <source>
        <dbReference type="SAM" id="MobiDB-lite"/>
    </source>
</evidence>
<feature type="region of interest" description="Disordered" evidence="4">
    <location>
        <begin position="1"/>
        <end position="23"/>
    </location>
</feature>